<dbReference type="AlphaFoldDB" id="A0A563DPL0"/>
<dbReference type="Proteomes" id="UP000320244">
    <property type="component" value="Unassembled WGS sequence"/>
</dbReference>
<gene>
    <name evidence="2" type="ORF">FGL98_24680</name>
</gene>
<evidence type="ECO:0000256" key="1">
    <source>
        <dbReference type="SAM" id="Phobius"/>
    </source>
</evidence>
<feature type="transmembrane region" description="Helical" evidence="1">
    <location>
        <begin position="193"/>
        <end position="212"/>
    </location>
</feature>
<keyword evidence="1" id="KW-0812">Transmembrane</keyword>
<evidence type="ECO:0000313" key="3">
    <source>
        <dbReference type="Proteomes" id="UP000320244"/>
    </source>
</evidence>
<protein>
    <submittedName>
        <fullName evidence="2">Uncharacterized protein</fullName>
    </submittedName>
</protein>
<sequence>MASDVFLSVGQTWTEEQETFVGSLESLLEANGLTPRTVGRTDFSASAPLKRIVELMETTSGTLVCAFERTRSEVMVEKFGSDFERPTRDIKLPTVWNQIEAAMTYTRKQPLLVVVERGLKIEGLLAESYDWYVLTVDVSGTSLQSKEAHAVVSDWSQKVRLYNASGARTDQSSLDATKLTVKDLVTRLPVGQAWAVLAALLVLVAAVATIAYQAGQASVG</sequence>
<organism evidence="2 3">
    <name type="scientific">Leekyejoonella antrihumi</name>
    <dbReference type="NCBI Taxonomy" id="1660198"/>
    <lineage>
        <taxon>Bacteria</taxon>
        <taxon>Bacillati</taxon>
        <taxon>Actinomycetota</taxon>
        <taxon>Actinomycetes</taxon>
        <taxon>Micrococcales</taxon>
        <taxon>Dermacoccaceae</taxon>
        <taxon>Leekyejoonella</taxon>
    </lineage>
</organism>
<comment type="caution">
    <text evidence="2">The sequence shown here is derived from an EMBL/GenBank/DDBJ whole genome shotgun (WGS) entry which is preliminary data.</text>
</comment>
<dbReference type="OrthoDB" id="8479400at2"/>
<evidence type="ECO:0000313" key="2">
    <source>
        <dbReference type="EMBL" id="TWP32106.1"/>
    </source>
</evidence>
<reference evidence="2 3" key="1">
    <citation type="submission" date="2019-05" db="EMBL/GenBank/DDBJ databases">
        <authorList>
            <person name="Lee S.D."/>
        </authorList>
    </citation>
    <scope>NUCLEOTIDE SEQUENCE [LARGE SCALE GENOMIC DNA]</scope>
    <source>
        <strain evidence="2 3">C5-26</strain>
    </source>
</reference>
<accession>A0A563DPL0</accession>
<reference evidence="2 3" key="2">
    <citation type="submission" date="2019-08" db="EMBL/GenBank/DDBJ databases">
        <title>Jejuicoccus antrihumi gen. nov., sp. nov., a new member of the family Dermacoccaceae isolated from a cave.</title>
        <authorList>
            <person name="Schumann P."/>
            <person name="Kim I.S."/>
        </authorList>
    </citation>
    <scope>NUCLEOTIDE SEQUENCE [LARGE SCALE GENOMIC DNA]</scope>
    <source>
        <strain evidence="2 3">C5-26</strain>
    </source>
</reference>
<keyword evidence="1" id="KW-1133">Transmembrane helix</keyword>
<proteinExistence type="predicted"/>
<keyword evidence="3" id="KW-1185">Reference proteome</keyword>
<dbReference type="RefSeq" id="WP_146321477.1">
    <property type="nucleotide sequence ID" value="NZ_VCQV01000092.1"/>
</dbReference>
<name>A0A563DPL0_9MICO</name>
<keyword evidence="1" id="KW-0472">Membrane</keyword>
<dbReference type="EMBL" id="VCQV01000092">
    <property type="protein sequence ID" value="TWP32106.1"/>
    <property type="molecule type" value="Genomic_DNA"/>
</dbReference>